<evidence type="ECO:0000256" key="9">
    <source>
        <dbReference type="ARBA" id="ARBA00022771"/>
    </source>
</evidence>
<keyword evidence="8" id="KW-0479">Metal-binding</keyword>
<dbReference type="GO" id="GO:0008270">
    <property type="term" value="F:zinc ion binding"/>
    <property type="evidence" value="ECO:0007669"/>
    <property type="project" value="UniProtKB-KW"/>
</dbReference>
<reference evidence="15 16" key="1">
    <citation type="submission" date="2024-01" db="EMBL/GenBank/DDBJ databases">
        <title>Genome assemblies of Stephania.</title>
        <authorList>
            <person name="Yang L."/>
        </authorList>
    </citation>
    <scope>NUCLEOTIDE SEQUENCE [LARGE SCALE GENOMIC DNA]</scope>
    <source>
        <strain evidence="15">JXDWG</strain>
        <tissue evidence="15">Leaf</tissue>
    </source>
</reference>
<evidence type="ECO:0000256" key="12">
    <source>
        <dbReference type="PROSITE-ProRule" id="PRU00175"/>
    </source>
</evidence>
<feature type="compositionally biased region" description="Polar residues" evidence="13">
    <location>
        <begin position="408"/>
        <end position="423"/>
    </location>
</feature>
<keyword evidence="10" id="KW-0862">Zinc</keyword>
<dbReference type="InterPro" id="IPR044288">
    <property type="entry name" value="ZNF598/HEL2"/>
</dbReference>
<feature type="compositionally biased region" description="Polar residues" evidence="13">
    <location>
        <begin position="496"/>
        <end position="511"/>
    </location>
</feature>
<dbReference type="GO" id="GO:0016567">
    <property type="term" value="P:protein ubiquitination"/>
    <property type="evidence" value="ECO:0007669"/>
    <property type="project" value="TreeGrafter"/>
</dbReference>
<evidence type="ECO:0000256" key="6">
    <source>
        <dbReference type="ARBA" id="ARBA00022553"/>
    </source>
</evidence>
<evidence type="ECO:0000256" key="8">
    <source>
        <dbReference type="ARBA" id="ARBA00022723"/>
    </source>
</evidence>
<dbReference type="EMBL" id="JBBNAG010000004">
    <property type="protein sequence ID" value="KAK9139083.1"/>
    <property type="molecule type" value="Genomic_DNA"/>
</dbReference>
<keyword evidence="16" id="KW-1185">Reference proteome</keyword>
<feature type="compositionally biased region" description="Basic and acidic residues" evidence="13">
    <location>
        <begin position="345"/>
        <end position="359"/>
    </location>
</feature>
<protein>
    <recommendedName>
        <fullName evidence="4">RING-type E3 ubiquitin transferase</fullName>
        <ecNumber evidence="4">2.3.2.27</ecNumber>
    </recommendedName>
</protein>
<comment type="subcellular location">
    <subcellularLocation>
        <location evidence="2">Cytoplasm</location>
    </subcellularLocation>
</comment>
<organism evidence="15 16">
    <name type="scientific">Stephania cephalantha</name>
    <dbReference type="NCBI Taxonomy" id="152367"/>
    <lineage>
        <taxon>Eukaryota</taxon>
        <taxon>Viridiplantae</taxon>
        <taxon>Streptophyta</taxon>
        <taxon>Embryophyta</taxon>
        <taxon>Tracheophyta</taxon>
        <taxon>Spermatophyta</taxon>
        <taxon>Magnoliopsida</taxon>
        <taxon>Ranunculales</taxon>
        <taxon>Menispermaceae</taxon>
        <taxon>Menispermoideae</taxon>
        <taxon>Cissampelideae</taxon>
        <taxon>Stephania</taxon>
    </lineage>
</organism>
<dbReference type="GO" id="GO:0072344">
    <property type="term" value="P:rescue of stalled ribosome"/>
    <property type="evidence" value="ECO:0007669"/>
    <property type="project" value="InterPro"/>
</dbReference>
<evidence type="ECO:0000313" key="15">
    <source>
        <dbReference type="EMBL" id="KAK9139083.1"/>
    </source>
</evidence>
<dbReference type="CDD" id="cd16615">
    <property type="entry name" value="RING-HC_ZNF598"/>
    <property type="match status" value="1"/>
</dbReference>
<comment type="caution">
    <text evidence="15">The sequence shown here is derived from an EMBL/GenBank/DDBJ whole genome shotgun (WGS) entry which is preliminary data.</text>
</comment>
<feature type="compositionally biased region" description="Basic residues" evidence="13">
    <location>
        <begin position="782"/>
        <end position="793"/>
    </location>
</feature>
<dbReference type="InterPro" id="IPR057634">
    <property type="entry name" value="PAH_ZNF598/HEL2"/>
</dbReference>
<evidence type="ECO:0000256" key="11">
    <source>
        <dbReference type="ARBA" id="ARBA00035113"/>
    </source>
</evidence>
<feature type="domain" description="RING-type" evidence="14">
    <location>
        <begin position="5"/>
        <end position="46"/>
    </location>
</feature>
<dbReference type="Pfam" id="PF23202">
    <property type="entry name" value="PAH_ZNF598"/>
    <property type="match status" value="1"/>
</dbReference>
<evidence type="ECO:0000256" key="13">
    <source>
        <dbReference type="SAM" id="MobiDB-lite"/>
    </source>
</evidence>
<dbReference type="PANTHER" id="PTHR22938">
    <property type="entry name" value="ZINC FINGER PROTEIN 598"/>
    <property type="match status" value="1"/>
</dbReference>
<feature type="region of interest" description="Disordered" evidence="13">
    <location>
        <begin position="302"/>
        <end position="359"/>
    </location>
</feature>
<dbReference type="InterPro" id="IPR056437">
    <property type="entry name" value="Znf-C2H2_ZNF598/HEL2"/>
</dbReference>
<dbReference type="PROSITE" id="PS50089">
    <property type="entry name" value="ZF_RING_2"/>
    <property type="match status" value="1"/>
</dbReference>
<dbReference type="GO" id="GO:0061630">
    <property type="term" value="F:ubiquitin protein ligase activity"/>
    <property type="evidence" value="ECO:0007669"/>
    <property type="project" value="UniProtKB-EC"/>
</dbReference>
<name>A0AAP0JTC1_9MAGN</name>
<evidence type="ECO:0000256" key="1">
    <source>
        <dbReference type="ARBA" id="ARBA00000900"/>
    </source>
</evidence>
<feature type="compositionally biased region" description="Low complexity" evidence="13">
    <location>
        <begin position="447"/>
        <end position="463"/>
    </location>
</feature>
<feature type="compositionally biased region" description="Low complexity" evidence="13">
    <location>
        <begin position="796"/>
        <end position="806"/>
    </location>
</feature>
<feature type="compositionally biased region" description="Basic and acidic residues" evidence="13">
    <location>
        <begin position="715"/>
        <end position="730"/>
    </location>
</feature>
<keyword evidence="7" id="KW-0808">Transferase</keyword>
<comment type="similarity">
    <text evidence="11">Belongs to the ZNF598/HEL2 family.</text>
</comment>
<evidence type="ECO:0000313" key="16">
    <source>
        <dbReference type="Proteomes" id="UP001419268"/>
    </source>
</evidence>
<evidence type="ECO:0000256" key="3">
    <source>
        <dbReference type="ARBA" id="ARBA00004906"/>
    </source>
</evidence>
<dbReference type="GO" id="GO:0005737">
    <property type="term" value="C:cytoplasm"/>
    <property type="evidence" value="ECO:0007669"/>
    <property type="project" value="UniProtKB-SubCell"/>
</dbReference>
<feature type="region of interest" description="Disordered" evidence="13">
    <location>
        <begin position="447"/>
        <end position="484"/>
    </location>
</feature>
<dbReference type="PANTHER" id="PTHR22938:SF0">
    <property type="entry name" value="E3 UBIQUITIN-PROTEIN LIGASE ZNF598"/>
    <property type="match status" value="1"/>
</dbReference>
<dbReference type="Proteomes" id="UP001419268">
    <property type="component" value="Unassembled WGS sequence"/>
</dbReference>
<evidence type="ECO:0000256" key="5">
    <source>
        <dbReference type="ARBA" id="ARBA00022490"/>
    </source>
</evidence>
<evidence type="ECO:0000256" key="2">
    <source>
        <dbReference type="ARBA" id="ARBA00004496"/>
    </source>
</evidence>
<sequence length="854" mass="93661">MDDSCAVCAESLEWVAYGSCGHRDVCSTCVARLRFICDDRKCCICKTESEVVFVTKAMGDYTKTVSDFSVFPAEAAEGKNGLYWYHEDTGAFFDDSDHYKMIKAMCRLSCCICDKEDQTGEGPKRRRKFRNIDQLKGHLYHGHRLFMCNLCLEGRKIFICEQKLYNRSQLSRHINSGDSEVDGDESERGGFMGHPLCEFCRKPFYGDNELYSHMSTEHYTCHICQRQNPGQYEYYKDYDDLETHFRQQHFLCEDEACLTKKFIVFVSESEMKRHNALEHGGHMSRAKRNAALQIPTSFRYRPINEEDRRRGRRRGSRLDSSDPQLTAAIEASLTSSPMDYPSINEAHETQSGSDRRGTSDVDEIVAPLESLSIADSEASARYRQALGGAARNAALEESSFPPLAVAPPTSQQGPRHDSNGLSNSSLAARLRGRNKGKVNVINAAQAWPAASQGSASSSGLGQSRPTATHGLVPTSSSAVSSQARPVVTSASTPLSYASSAQSRPATGNALVSNSSSSLHWSSSSNTRFSHSASAPNLIERGYVGASESHFPPISAKKGNGSSTSSAPRRKQAIPVEDVHTANKSLVETIRSALEFDEDKYVAFKDISAEYRNGLINAGEYLSYVQQFGLSHLVLDLARLCPNPQKQRDLIDTYNVSVKFRTAGERDSGYNVSDKKGDYSSKKGKGKLAEGKENSSKESLSDSILSTVRKLQASHKPSEEEAETLSKDGYRSSKGKSKVVIDERRQELASNNGVQTDSVHQSVPPLAGANSNQNSGGATAGGKLKKKMSKFHRVRLGDGSAAALLDLRQGDLNTEHEEESKNSKQNPSGTMPVRGAWGNGGGQRLVAMTQKDPAK</sequence>
<keyword evidence="9 12" id="KW-0863">Zinc-finger</keyword>
<dbReference type="PROSITE" id="PS00028">
    <property type="entry name" value="ZINC_FINGER_C2H2_1"/>
    <property type="match status" value="1"/>
</dbReference>
<dbReference type="Pfam" id="PF23230">
    <property type="entry name" value="zf-C2H2_13"/>
    <property type="match status" value="1"/>
</dbReference>
<gene>
    <name evidence="15" type="ORF">Scep_008764</name>
</gene>
<dbReference type="GO" id="GO:0043022">
    <property type="term" value="F:ribosome binding"/>
    <property type="evidence" value="ECO:0007669"/>
    <property type="project" value="TreeGrafter"/>
</dbReference>
<keyword evidence="6" id="KW-0597">Phosphoprotein</keyword>
<comment type="pathway">
    <text evidence="3">Protein modification; protein ubiquitination.</text>
</comment>
<feature type="compositionally biased region" description="Basic and acidic residues" evidence="13">
    <location>
        <begin position="812"/>
        <end position="821"/>
    </location>
</feature>
<dbReference type="InterPro" id="IPR001841">
    <property type="entry name" value="Znf_RING"/>
</dbReference>
<evidence type="ECO:0000256" key="10">
    <source>
        <dbReference type="ARBA" id="ARBA00022833"/>
    </source>
</evidence>
<feature type="compositionally biased region" description="Polar residues" evidence="13">
    <location>
        <begin position="747"/>
        <end position="760"/>
    </location>
</feature>
<keyword evidence="5" id="KW-0963">Cytoplasm</keyword>
<dbReference type="InterPro" id="IPR013087">
    <property type="entry name" value="Znf_C2H2_type"/>
</dbReference>
<dbReference type="EC" id="2.3.2.27" evidence="4"/>
<evidence type="ECO:0000256" key="4">
    <source>
        <dbReference type="ARBA" id="ARBA00012483"/>
    </source>
</evidence>
<evidence type="ECO:0000259" key="14">
    <source>
        <dbReference type="PROSITE" id="PS50089"/>
    </source>
</evidence>
<dbReference type="InterPro" id="IPR041888">
    <property type="entry name" value="RING-HC_ZNF598/HEL2"/>
</dbReference>
<comment type="catalytic activity">
    <reaction evidence="1">
        <text>S-ubiquitinyl-[E2 ubiquitin-conjugating enzyme]-L-cysteine + [acceptor protein]-L-lysine = [E2 ubiquitin-conjugating enzyme]-L-cysteine + N(6)-ubiquitinyl-[acceptor protein]-L-lysine.</text>
        <dbReference type="EC" id="2.3.2.27"/>
    </reaction>
</comment>
<accession>A0AAP0JTC1</accession>
<feature type="compositionally biased region" description="Basic and acidic residues" evidence="13">
    <location>
        <begin position="666"/>
        <end position="699"/>
    </location>
</feature>
<feature type="region of interest" description="Disordered" evidence="13">
    <location>
        <begin position="496"/>
        <end position="516"/>
    </location>
</feature>
<feature type="region of interest" description="Disordered" evidence="13">
    <location>
        <begin position="549"/>
        <end position="572"/>
    </location>
</feature>
<dbReference type="Pfam" id="PF25447">
    <property type="entry name" value="RING_ZNF598"/>
    <property type="match status" value="1"/>
</dbReference>
<feature type="region of interest" description="Disordered" evidence="13">
    <location>
        <begin position="401"/>
        <end position="423"/>
    </location>
</feature>
<evidence type="ECO:0000256" key="7">
    <source>
        <dbReference type="ARBA" id="ARBA00022679"/>
    </source>
</evidence>
<proteinExistence type="inferred from homology"/>
<dbReference type="SMART" id="SM00355">
    <property type="entry name" value="ZnF_C2H2"/>
    <property type="match status" value="4"/>
</dbReference>
<dbReference type="AlphaFoldDB" id="A0AAP0JTC1"/>
<feature type="region of interest" description="Disordered" evidence="13">
    <location>
        <begin position="666"/>
        <end position="854"/>
    </location>
</feature>
<feature type="compositionally biased region" description="Polar residues" evidence="13">
    <location>
        <begin position="473"/>
        <end position="484"/>
    </location>
</feature>